<name>A0A5C5WCW5_9BACT</name>
<feature type="domain" description="Phospholipid/glycerol acyltransferase" evidence="4">
    <location>
        <begin position="66"/>
        <end position="186"/>
    </location>
</feature>
<comment type="pathway">
    <text evidence="1">Lipid metabolism.</text>
</comment>
<keyword evidence="6" id="KW-1185">Reference proteome</keyword>
<dbReference type="AlphaFoldDB" id="A0A5C5WCW5"/>
<keyword evidence="2 5" id="KW-0808">Transferase</keyword>
<evidence type="ECO:0000313" key="5">
    <source>
        <dbReference type="EMBL" id="TWT48756.1"/>
    </source>
</evidence>
<keyword evidence="3 5" id="KW-0012">Acyltransferase</keyword>
<proteinExistence type="predicted"/>
<evidence type="ECO:0000313" key="6">
    <source>
        <dbReference type="Proteomes" id="UP000318995"/>
    </source>
</evidence>
<dbReference type="InterPro" id="IPR002123">
    <property type="entry name" value="Plipid/glycerol_acylTrfase"/>
</dbReference>
<dbReference type="GO" id="GO:0006654">
    <property type="term" value="P:phosphatidic acid biosynthetic process"/>
    <property type="evidence" value="ECO:0007669"/>
    <property type="project" value="TreeGrafter"/>
</dbReference>
<dbReference type="SUPFAM" id="SSF69593">
    <property type="entry name" value="Glycerol-3-phosphate (1)-acyltransferase"/>
    <property type="match status" value="1"/>
</dbReference>
<accession>A0A5C5WCW5</accession>
<dbReference type="RefSeq" id="WP_231930597.1">
    <property type="nucleotide sequence ID" value="NZ_SJPH01000001.1"/>
</dbReference>
<dbReference type="SMART" id="SM00563">
    <property type="entry name" value="PlsC"/>
    <property type="match status" value="1"/>
</dbReference>
<evidence type="ECO:0000256" key="2">
    <source>
        <dbReference type="ARBA" id="ARBA00022679"/>
    </source>
</evidence>
<dbReference type="Proteomes" id="UP000318995">
    <property type="component" value="Unassembled WGS sequence"/>
</dbReference>
<protein>
    <submittedName>
        <fullName evidence="5">2-acyl-glycerophospho-ethanolamine acyltransferase</fullName>
    </submittedName>
</protein>
<evidence type="ECO:0000256" key="1">
    <source>
        <dbReference type="ARBA" id="ARBA00005189"/>
    </source>
</evidence>
<dbReference type="CDD" id="cd07989">
    <property type="entry name" value="LPLAT_AGPAT-like"/>
    <property type="match status" value="1"/>
</dbReference>
<dbReference type="PANTHER" id="PTHR10434:SF11">
    <property type="entry name" value="1-ACYL-SN-GLYCEROL-3-PHOSPHATE ACYLTRANSFERASE"/>
    <property type="match status" value="1"/>
</dbReference>
<dbReference type="GO" id="GO:0003841">
    <property type="term" value="F:1-acylglycerol-3-phosphate O-acyltransferase activity"/>
    <property type="evidence" value="ECO:0007669"/>
    <property type="project" value="TreeGrafter"/>
</dbReference>
<reference evidence="5 6" key="1">
    <citation type="submission" date="2019-02" db="EMBL/GenBank/DDBJ databases">
        <title>Deep-cultivation of Planctomycetes and their phenomic and genomic characterization uncovers novel biology.</title>
        <authorList>
            <person name="Wiegand S."/>
            <person name="Jogler M."/>
            <person name="Boedeker C."/>
            <person name="Pinto D."/>
            <person name="Vollmers J."/>
            <person name="Rivas-Marin E."/>
            <person name="Kohn T."/>
            <person name="Peeters S.H."/>
            <person name="Heuer A."/>
            <person name="Rast P."/>
            <person name="Oberbeckmann S."/>
            <person name="Bunk B."/>
            <person name="Jeske O."/>
            <person name="Meyerdierks A."/>
            <person name="Storesund J.E."/>
            <person name="Kallscheuer N."/>
            <person name="Luecker S."/>
            <person name="Lage O.M."/>
            <person name="Pohl T."/>
            <person name="Merkel B.J."/>
            <person name="Hornburger P."/>
            <person name="Mueller R.-W."/>
            <person name="Bruemmer F."/>
            <person name="Labrenz M."/>
            <person name="Spormann A.M."/>
            <person name="Op Den Camp H."/>
            <person name="Overmann J."/>
            <person name="Amann R."/>
            <person name="Jetten M.S.M."/>
            <person name="Mascher T."/>
            <person name="Medema M.H."/>
            <person name="Devos D.P."/>
            <person name="Kaster A.-K."/>
            <person name="Ovreas L."/>
            <person name="Rohde M."/>
            <person name="Galperin M.Y."/>
            <person name="Jogler C."/>
        </authorList>
    </citation>
    <scope>NUCLEOTIDE SEQUENCE [LARGE SCALE GENOMIC DNA]</scope>
    <source>
        <strain evidence="5 6">Pla111</strain>
    </source>
</reference>
<organism evidence="5 6">
    <name type="scientific">Botrimarina hoheduenensis</name>
    <dbReference type="NCBI Taxonomy" id="2528000"/>
    <lineage>
        <taxon>Bacteria</taxon>
        <taxon>Pseudomonadati</taxon>
        <taxon>Planctomycetota</taxon>
        <taxon>Planctomycetia</taxon>
        <taxon>Pirellulales</taxon>
        <taxon>Lacipirellulaceae</taxon>
        <taxon>Botrimarina</taxon>
    </lineage>
</organism>
<evidence type="ECO:0000259" key="4">
    <source>
        <dbReference type="SMART" id="SM00563"/>
    </source>
</evidence>
<dbReference type="Pfam" id="PF01553">
    <property type="entry name" value="Acyltransferase"/>
    <property type="match status" value="1"/>
</dbReference>
<dbReference type="EMBL" id="SJPH01000001">
    <property type="protein sequence ID" value="TWT48756.1"/>
    <property type="molecule type" value="Genomic_DNA"/>
</dbReference>
<comment type="caution">
    <text evidence="5">The sequence shown here is derived from an EMBL/GenBank/DDBJ whole genome shotgun (WGS) entry which is preliminary data.</text>
</comment>
<sequence>MIAKRRLVSQRFPWHNSEVVNLPSSLAGQLSNAATLTLELVVTGLARFMSGASVRWVDCQPDTCQRVYFANHTSHIDVVIVWSALPREVRRLTRPVAAKDYWSRGWFRPRIAKAYNAMLIDRRSIKVHQSPVDLMLREMGDRHSVVMFPEGGRTDGQRVGEFKSGLYYLCKKRPELEAVPVYLHNMGRVLPRDEYLPVPLLSSVTFGPPIWLEADESKADFLNRAREAVLRLAPREED</sequence>
<evidence type="ECO:0000256" key="3">
    <source>
        <dbReference type="ARBA" id="ARBA00023315"/>
    </source>
</evidence>
<gene>
    <name evidence="5" type="ORF">Pla111_05310</name>
</gene>
<dbReference type="PANTHER" id="PTHR10434">
    <property type="entry name" value="1-ACYL-SN-GLYCEROL-3-PHOSPHATE ACYLTRANSFERASE"/>
    <property type="match status" value="1"/>
</dbReference>